<evidence type="ECO:0000313" key="6">
    <source>
        <dbReference type="EMBL" id="JAC86041.1"/>
    </source>
</evidence>
<dbReference type="Pfam" id="PF05615">
    <property type="entry name" value="THOC7"/>
    <property type="match status" value="1"/>
</dbReference>
<dbReference type="PANTHER" id="PTHR23405:SF5">
    <property type="entry name" value="THO COMPLEX SUBUNIT 7 HOMOLOG"/>
    <property type="match status" value="1"/>
</dbReference>
<evidence type="ECO:0000256" key="3">
    <source>
        <dbReference type="ARBA" id="ARBA00023054"/>
    </source>
</evidence>
<dbReference type="PANTHER" id="PTHR23405">
    <property type="entry name" value="MAINTENANCE OF KILLER 16 MAK16 PROTEIN-RELATED"/>
    <property type="match status" value="1"/>
</dbReference>
<proteinExistence type="evidence at transcript level"/>
<feature type="coiled-coil region" evidence="5">
    <location>
        <begin position="76"/>
        <end position="103"/>
    </location>
</feature>
<organism evidence="6">
    <name type="scientific">Panstrongylus megistus</name>
    <dbReference type="NCBI Taxonomy" id="65343"/>
    <lineage>
        <taxon>Eukaryota</taxon>
        <taxon>Metazoa</taxon>
        <taxon>Ecdysozoa</taxon>
        <taxon>Arthropoda</taxon>
        <taxon>Hexapoda</taxon>
        <taxon>Insecta</taxon>
        <taxon>Pterygota</taxon>
        <taxon>Neoptera</taxon>
        <taxon>Paraneoptera</taxon>
        <taxon>Hemiptera</taxon>
        <taxon>Heteroptera</taxon>
        <taxon>Panheteroptera</taxon>
        <taxon>Cimicomorpha</taxon>
        <taxon>Reduviidae</taxon>
        <taxon>Triatominae</taxon>
        <taxon>Panstrongylus</taxon>
    </lineage>
</organism>
<reference evidence="6" key="1">
    <citation type="journal article" date="2015" name="J. Med. Entomol.">
        <title>A Deep Insight Into the Sialotranscriptome of the Chagas Disease Vector, Panstrongylus megistus (Hemiptera: Heteroptera).</title>
        <authorList>
            <person name="Ribeiro J.M."/>
            <person name="Schwarz A."/>
            <person name="Francischetti I.M."/>
        </authorList>
    </citation>
    <scope>NUCLEOTIDE SEQUENCE</scope>
    <source>
        <tissue evidence="6">Salivary glands</tissue>
    </source>
</reference>
<keyword evidence="3 5" id="KW-0175">Coiled coil</keyword>
<evidence type="ECO:0000256" key="2">
    <source>
        <dbReference type="ARBA" id="ARBA00006482"/>
    </source>
</evidence>
<dbReference type="InterPro" id="IPR008501">
    <property type="entry name" value="THOC7/Mft1"/>
</dbReference>
<keyword evidence="4" id="KW-0539">Nucleus</keyword>
<comment type="similarity">
    <text evidence="2">Belongs to the THOC7 family.</text>
</comment>
<evidence type="ECO:0000256" key="4">
    <source>
        <dbReference type="ARBA" id="ARBA00023242"/>
    </source>
</evidence>
<comment type="subcellular location">
    <subcellularLocation>
        <location evidence="1">Nucleus</location>
    </subcellularLocation>
</comment>
<evidence type="ECO:0000256" key="5">
    <source>
        <dbReference type="SAM" id="Coils"/>
    </source>
</evidence>
<dbReference type="GO" id="GO:0000445">
    <property type="term" value="C:THO complex part of transcription export complex"/>
    <property type="evidence" value="ECO:0007669"/>
    <property type="project" value="InterPro"/>
</dbReference>
<protein>
    <submittedName>
        <fullName evidence="6">Putative tho complex</fullName>
    </submittedName>
</protein>
<feature type="coiled-coil region" evidence="5">
    <location>
        <begin position="130"/>
        <end position="164"/>
    </location>
</feature>
<sequence length="219" mass="25652">MNDEDIIRKRLLVDGDGTGDDRRINILLKKFLKWYNSDESVDKKSSTLDQLLSQVSQCEYAYTKSRLTAQMASSELNYYENISKQIENTIQSVKEEIVGTKEDFKEAKVIRKNRLEYEVLSKVINEQPDRKETNEKLGKLKKELENLEEKYTQLEEKLEMRRKQFHVLFSSLHQLQALLDVDKQDTKDIIDISLEGFDDDDDDIQILSNKCDVELMSTD</sequence>
<dbReference type="GO" id="GO:0006397">
    <property type="term" value="P:mRNA processing"/>
    <property type="evidence" value="ECO:0007669"/>
    <property type="project" value="InterPro"/>
</dbReference>
<accession>A0A069DQQ9</accession>
<dbReference type="GO" id="GO:0006406">
    <property type="term" value="P:mRNA export from nucleus"/>
    <property type="evidence" value="ECO:0007669"/>
    <property type="project" value="TreeGrafter"/>
</dbReference>
<dbReference type="Gene3D" id="1.10.287.1490">
    <property type="match status" value="1"/>
</dbReference>
<dbReference type="EMBL" id="GBGD01002848">
    <property type="protein sequence ID" value="JAC86041.1"/>
    <property type="molecule type" value="mRNA"/>
</dbReference>
<evidence type="ECO:0000256" key="1">
    <source>
        <dbReference type="ARBA" id="ARBA00004123"/>
    </source>
</evidence>
<dbReference type="AlphaFoldDB" id="A0A069DQQ9"/>
<name>A0A069DQQ9_9HEMI</name>